<keyword evidence="1 2" id="KW-0175">Coiled coil</keyword>
<dbReference type="InterPro" id="IPR051952">
    <property type="entry name" value="Golgi-autophagy_related"/>
</dbReference>
<dbReference type="SMART" id="SM00755">
    <property type="entry name" value="Grip"/>
    <property type="match status" value="1"/>
</dbReference>
<organism evidence="5">
    <name type="scientific">Graphocephala atropunctata</name>
    <dbReference type="NCBI Taxonomy" id="36148"/>
    <lineage>
        <taxon>Eukaryota</taxon>
        <taxon>Metazoa</taxon>
        <taxon>Ecdysozoa</taxon>
        <taxon>Arthropoda</taxon>
        <taxon>Hexapoda</taxon>
        <taxon>Insecta</taxon>
        <taxon>Pterygota</taxon>
        <taxon>Neoptera</taxon>
        <taxon>Paraneoptera</taxon>
        <taxon>Hemiptera</taxon>
        <taxon>Auchenorrhyncha</taxon>
        <taxon>Membracoidea</taxon>
        <taxon>Cicadellidae</taxon>
        <taxon>Cicadellinae</taxon>
        <taxon>Cicadellini</taxon>
        <taxon>Graphocephala</taxon>
    </lineage>
</organism>
<feature type="region of interest" description="Disordered" evidence="3">
    <location>
        <begin position="416"/>
        <end position="449"/>
    </location>
</feature>
<dbReference type="PANTHER" id="PTHR23157:SF24">
    <property type="entry name" value="GOLGIN SUBFAMILY A MEMBER 1"/>
    <property type="match status" value="1"/>
</dbReference>
<feature type="coiled-coil region" evidence="2">
    <location>
        <begin position="230"/>
        <end position="370"/>
    </location>
</feature>
<sequence>MFSNMKNKIREKTGSELPKLSLAQKSGIGRHSRQGSETSLSSLDPQPKEDLSPLPVSPSEIVLADGKSLTPKELNKLSKREDEWRSRLEKRDMEWTKKLEKKETELTKLMEDKEIEWRKQEQKMTEDLLKLTKELKEALKMAEDSKRKICQYQDDKDQLEGFQTQEIAKLKHLLLAKEQENSENVTALKEATSSLATLRSEVIRLRPFEERISNFQAVAKSDSIDMTVRVAEAERLCAEMAERCEVLQTELDSERSRETEDVRERVAELNARVDRQLYELEEERQKHAALAAQLDKEKREKDDALLRNAQVSQEVEMAKQDLRAQLREVDEFYKKHSNLEKKLVDKTQECEKVQNELNLLQARVAEVDSQTTDKGVERELKTKLCDLEAQLTDRNKNIRVLQQRLADMKKTLQRELKGVDPGGGGGGGGGGDITTNHHNPTPLPPPEDDVNFKYLKHVLIKFLTSREYEAQHLTRAVATLLRFSAEEERLLRETLEWRKSWFGSRPRLPKLRHSPS</sequence>
<dbReference type="GO" id="GO:0005794">
    <property type="term" value="C:Golgi apparatus"/>
    <property type="evidence" value="ECO:0007669"/>
    <property type="project" value="TreeGrafter"/>
</dbReference>
<dbReference type="AlphaFoldDB" id="A0A1B6MRY7"/>
<proteinExistence type="predicted"/>
<evidence type="ECO:0000259" key="4">
    <source>
        <dbReference type="PROSITE" id="PS50913"/>
    </source>
</evidence>
<feature type="coiled-coil region" evidence="2">
    <location>
        <begin position="85"/>
        <end position="148"/>
    </location>
</feature>
<feature type="region of interest" description="Disordered" evidence="3">
    <location>
        <begin position="1"/>
        <end position="85"/>
    </location>
</feature>
<evidence type="ECO:0000256" key="2">
    <source>
        <dbReference type="SAM" id="Coils"/>
    </source>
</evidence>
<dbReference type="PANTHER" id="PTHR23157">
    <property type="entry name" value="GRIP AND COILED-COIL DOMAIN-CONTAINING PROTEIN 1"/>
    <property type="match status" value="1"/>
</dbReference>
<protein>
    <recommendedName>
        <fullName evidence="4">GRIP domain-containing protein</fullName>
    </recommendedName>
</protein>
<evidence type="ECO:0000256" key="1">
    <source>
        <dbReference type="ARBA" id="ARBA00023054"/>
    </source>
</evidence>
<dbReference type="Pfam" id="PF01465">
    <property type="entry name" value="GRIP"/>
    <property type="match status" value="1"/>
</dbReference>
<dbReference type="InterPro" id="IPR000237">
    <property type="entry name" value="GRIP_dom"/>
</dbReference>
<dbReference type="EMBL" id="GEBQ01001322">
    <property type="protein sequence ID" value="JAT38655.1"/>
    <property type="molecule type" value="Transcribed_RNA"/>
</dbReference>
<feature type="compositionally biased region" description="Polar residues" evidence="3">
    <location>
        <begin position="35"/>
        <end position="44"/>
    </location>
</feature>
<feature type="compositionally biased region" description="Basic and acidic residues" evidence="3">
    <location>
        <begin position="73"/>
        <end position="85"/>
    </location>
</feature>
<accession>A0A1B6MRY7</accession>
<gene>
    <name evidence="5" type="ORF">g.37590</name>
</gene>
<name>A0A1B6MRY7_9HEMI</name>
<evidence type="ECO:0000313" key="5">
    <source>
        <dbReference type="EMBL" id="JAT38655.1"/>
    </source>
</evidence>
<feature type="compositionally biased region" description="Gly residues" evidence="3">
    <location>
        <begin position="420"/>
        <end position="432"/>
    </location>
</feature>
<dbReference type="Gene3D" id="1.10.220.60">
    <property type="entry name" value="GRIP domain"/>
    <property type="match status" value="1"/>
</dbReference>
<reference evidence="5" key="1">
    <citation type="submission" date="2015-11" db="EMBL/GenBank/DDBJ databases">
        <title>De novo transcriptome assembly of four potential Pierce s Disease insect vectors from Arizona vineyards.</title>
        <authorList>
            <person name="Tassone E.E."/>
        </authorList>
    </citation>
    <scope>NUCLEOTIDE SEQUENCE</scope>
</reference>
<evidence type="ECO:0000256" key="3">
    <source>
        <dbReference type="SAM" id="MobiDB-lite"/>
    </source>
</evidence>
<dbReference type="PROSITE" id="PS50913">
    <property type="entry name" value="GRIP"/>
    <property type="match status" value="1"/>
</dbReference>
<feature type="domain" description="GRIP" evidence="4">
    <location>
        <begin position="445"/>
        <end position="494"/>
    </location>
</feature>